<dbReference type="PROSITE" id="PS51421">
    <property type="entry name" value="RAS"/>
    <property type="match status" value="1"/>
</dbReference>
<dbReference type="SUPFAM" id="SSF52540">
    <property type="entry name" value="P-loop containing nucleoside triphosphate hydrolases"/>
    <property type="match status" value="2"/>
</dbReference>
<dbReference type="SMART" id="SM00173">
    <property type="entry name" value="RAS"/>
    <property type="match status" value="2"/>
</dbReference>
<dbReference type="GO" id="GO:0007165">
    <property type="term" value="P:signal transduction"/>
    <property type="evidence" value="ECO:0007669"/>
    <property type="project" value="InterPro"/>
</dbReference>
<accession>A0A9W8IKN3</accession>
<dbReference type="GO" id="GO:0005525">
    <property type="term" value="F:GTP binding"/>
    <property type="evidence" value="ECO:0007669"/>
    <property type="project" value="UniProtKB-KW"/>
</dbReference>
<evidence type="ECO:0000313" key="4">
    <source>
        <dbReference type="Proteomes" id="UP001140074"/>
    </source>
</evidence>
<protein>
    <submittedName>
        <fullName evidence="3">Uncharacterized protein</fullName>
    </submittedName>
</protein>
<dbReference type="InterPro" id="IPR020849">
    <property type="entry name" value="Small_GTPase_Ras-type"/>
</dbReference>
<dbReference type="SMART" id="SM00175">
    <property type="entry name" value="RAB"/>
    <property type="match status" value="2"/>
</dbReference>
<dbReference type="Gene3D" id="3.40.50.300">
    <property type="entry name" value="P-loop containing nucleotide triphosphate hydrolases"/>
    <property type="match status" value="2"/>
</dbReference>
<dbReference type="Proteomes" id="UP001140074">
    <property type="component" value="Unassembled WGS sequence"/>
</dbReference>
<dbReference type="PROSITE" id="PS51419">
    <property type="entry name" value="RAB"/>
    <property type="match status" value="1"/>
</dbReference>
<dbReference type="InterPro" id="IPR001806">
    <property type="entry name" value="Small_GTPase"/>
</dbReference>
<reference evidence="3" key="1">
    <citation type="submission" date="2022-07" db="EMBL/GenBank/DDBJ databases">
        <title>Phylogenomic reconstructions and comparative analyses of Kickxellomycotina fungi.</title>
        <authorList>
            <person name="Reynolds N.K."/>
            <person name="Stajich J.E."/>
            <person name="Barry K."/>
            <person name="Grigoriev I.V."/>
            <person name="Crous P."/>
            <person name="Smith M.E."/>
        </authorList>
    </citation>
    <scope>NUCLEOTIDE SEQUENCE</scope>
    <source>
        <strain evidence="3">RSA 476</strain>
    </source>
</reference>
<sequence>MSNSRLDRNIVILGGVGVGKSSVIARFTKGEYSEKYVPTVSGFHSKKITVDKKEYNLSISDTTGQDESSLLDSSHIGSTDVFLIAFSVNNRRSYMIAQVVREKILEQAGVDSVGMILVGNKCDLKDERQVSTKEVQELAAKFGCPYVETSSREGTNVEELFAVAISVANKSRGGSSDEEVGKTTDKPTMFQYFPTVSGSYSKKITVNDKEYNLSISDTTGQDETSLLDSTYVGSMDVYVIAFSVNYRRSFEIAQVIRDKILEQTGVDSVGIVLVGNKSDLKDERQVSTKEAQELATKFGCPYVETSAREGINIEELFIRSVCVANKSRGGSGNDVEGDDATDKSMCFIM</sequence>
<evidence type="ECO:0000256" key="1">
    <source>
        <dbReference type="ARBA" id="ARBA00022741"/>
    </source>
</evidence>
<gene>
    <name evidence="3" type="ORF">GGH94_004281</name>
</gene>
<proteinExistence type="predicted"/>
<dbReference type="PANTHER" id="PTHR24070">
    <property type="entry name" value="RAS, DI-RAS, AND RHEB FAMILY MEMBERS OF SMALL GTPASE SUPERFAMILY"/>
    <property type="match status" value="1"/>
</dbReference>
<evidence type="ECO:0000313" key="3">
    <source>
        <dbReference type="EMBL" id="KAJ2862423.1"/>
    </source>
</evidence>
<dbReference type="AlphaFoldDB" id="A0A9W8IKN3"/>
<dbReference type="NCBIfam" id="TIGR00231">
    <property type="entry name" value="small_GTP"/>
    <property type="match status" value="2"/>
</dbReference>
<name>A0A9W8IKN3_9FUNG</name>
<dbReference type="SMART" id="SM00174">
    <property type="entry name" value="RHO"/>
    <property type="match status" value="1"/>
</dbReference>
<dbReference type="PRINTS" id="PR00449">
    <property type="entry name" value="RASTRNSFRMNG"/>
</dbReference>
<dbReference type="GO" id="GO:0003924">
    <property type="term" value="F:GTPase activity"/>
    <property type="evidence" value="ECO:0007669"/>
    <property type="project" value="InterPro"/>
</dbReference>
<dbReference type="Pfam" id="PF00071">
    <property type="entry name" value="Ras"/>
    <property type="match status" value="2"/>
</dbReference>
<dbReference type="EMBL" id="JANBUY010000169">
    <property type="protein sequence ID" value="KAJ2862423.1"/>
    <property type="molecule type" value="Genomic_DNA"/>
</dbReference>
<dbReference type="GO" id="GO:0016020">
    <property type="term" value="C:membrane"/>
    <property type="evidence" value="ECO:0007669"/>
    <property type="project" value="InterPro"/>
</dbReference>
<dbReference type="InterPro" id="IPR027417">
    <property type="entry name" value="P-loop_NTPase"/>
</dbReference>
<dbReference type="PROSITE" id="PS51420">
    <property type="entry name" value="RHO"/>
    <property type="match status" value="1"/>
</dbReference>
<keyword evidence="4" id="KW-1185">Reference proteome</keyword>
<organism evidence="3 4">
    <name type="scientific">Coemansia aciculifera</name>
    <dbReference type="NCBI Taxonomy" id="417176"/>
    <lineage>
        <taxon>Eukaryota</taxon>
        <taxon>Fungi</taxon>
        <taxon>Fungi incertae sedis</taxon>
        <taxon>Zoopagomycota</taxon>
        <taxon>Kickxellomycotina</taxon>
        <taxon>Kickxellomycetes</taxon>
        <taxon>Kickxellales</taxon>
        <taxon>Kickxellaceae</taxon>
        <taxon>Coemansia</taxon>
    </lineage>
</organism>
<keyword evidence="2" id="KW-0342">GTP-binding</keyword>
<dbReference type="FunFam" id="3.40.50.300:FF:001447">
    <property type="entry name" value="Ras-related protein Rab-1B"/>
    <property type="match status" value="1"/>
</dbReference>
<comment type="caution">
    <text evidence="3">The sequence shown here is derived from an EMBL/GenBank/DDBJ whole genome shotgun (WGS) entry which is preliminary data.</text>
</comment>
<keyword evidence="1" id="KW-0547">Nucleotide-binding</keyword>
<dbReference type="InterPro" id="IPR005225">
    <property type="entry name" value="Small_GTP-bd"/>
</dbReference>
<evidence type="ECO:0000256" key="2">
    <source>
        <dbReference type="ARBA" id="ARBA00023134"/>
    </source>
</evidence>